<dbReference type="InterPro" id="IPR036047">
    <property type="entry name" value="F-box-like_dom_sf"/>
</dbReference>
<dbReference type="Gene3D" id="2.120.10.80">
    <property type="entry name" value="Kelch-type beta propeller"/>
    <property type="match status" value="1"/>
</dbReference>
<dbReference type="InterPro" id="IPR006652">
    <property type="entry name" value="Kelch_1"/>
</dbReference>
<sequence>MEAELIPGLPEDIAMKCLIRLPYNSHHVARRVSMTWKDLIDSGDLHRLRKQNGESRRVVCLVQALTTLDTAVADSTAQVRAGGFQPNRQAAYGVSVFDPVSNHWDLLDPIPGYPHGIPLFCQLAGTEGKLVVLGGWDPVSWDPVRDVWVYDFKRKSWRRCADMPCVRSFFAVGELNGLVFVAGGHDERKNALRTVSVYNVGRDEWAVAAEMGEERDECEGVVMKGSDNELWVVGGYVTDEQGMFRGSAEVLHLGTGEWRSVDGAWLKGRCSRGCVGVGKDGKLFTWVDVDPSVRVGTCAVGFGDGTILTGSARPGGAQRFLWVGAKEGENGKVEVMDVPIEFSGFVQSGCCVEL</sequence>
<dbReference type="GO" id="GO:2000762">
    <property type="term" value="P:regulation of phenylpropanoid metabolic process"/>
    <property type="evidence" value="ECO:0007669"/>
    <property type="project" value="InterPro"/>
</dbReference>
<dbReference type="PANTHER" id="PTHR46407:SF4">
    <property type="entry name" value="F-BOX DOMAIN-CONTAINING PROTEIN"/>
    <property type="match status" value="1"/>
</dbReference>
<evidence type="ECO:0000313" key="3">
    <source>
        <dbReference type="Proteomes" id="UP001180020"/>
    </source>
</evidence>
<dbReference type="SUPFAM" id="SSF117281">
    <property type="entry name" value="Kelch motif"/>
    <property type="match status" value="1"/>
</dbReference>
<organism evidence="2 3">
    <name type="scientific">Acorus calamus</name>
    <name type="common">Sweet flag</name>
    <dbReference type="NCBI Taxonomy" id="4465"/>
    <lineage>
        <taxon>Eukaryota</taxon>
        <taxon>Viridiplantae</taxon>
        <taxon>Streptophyta</taxon>
        <taxon>Embryophyta</taxon>
        <taxon>Tracheophyta</taxon>
        <taxon>Spermatophyta</taxon>
        <taxon>Magnoliopsida</taxon>
        <taxon>Liliopsida</taxon>
        <taxon>Acoraceae</taxon>
        <taxon>Acorus</taxon>
    </lineage>
</organism>
<dbReference type="Proteomes" id="UP001180020">
    <property type="component" value="Unassembled WGS sequence"/>
</dbReference>
<proteinExistence type="predicted"/>
<dbReference type="InterPro" id="IPR001810">
    <property type="entry name" value="F-box_dom"/>
</dbReference>
<dbReference type="InterPro" id="IPR015915">
    <property type="entry name" value="Kelch-typ_b-propeller"/>
</dbReference>
<dbReference type="PANTHER" id="PTHR46407">
    <property type="entry name" value="OS02G0208700 PROTEIN"/>
    <property type="match status" value="1"/>
</dbReference>
<dbReference type="Gene3D" id="1.20.1280.50">
    <property type="match status" value="1"/>
</dbReference>
<evidence type="ECO:0000259" key="1">
    <source>
        <dbReference type="SMART" id="SM00256"/>
    </source>
</evidence>
<protein>
    <submittedName>
        <fullName evidence="2">F-box/kelch-repeat protein</fullName>
    </submittedName>
</protein>
<feature type="domain" description="F-box" evidence="1">
    <location>
        <begin position="9"/>
        <end position="49"/>
    </location>
</feature>
<dbReference type="SMART" id="SM00612">
    <property type="entry name" value="Kelch"/>
    <property type="match status" value="3"/>
</dbReference>
<dbReference type="Pfam" id="PF00646">
    <property type="entry name" value="F-box"/>
    <property type="match status" value="1"/>
</dbReference>
<keyword evidence="3" id="KW-1185">Reference proteome</keyword>
<comment type="caution">
    <text evidence="2">The sequence shown here is derived from an EMBL/GenBank/DDBJ whole genome shotgun (WGS) entry which is preliminary data.</text>
</comment>
<dbReference type="Pfam" id="PF01344">
    <property type="entry name" value="Kelch_1"/>
    <property type="match status" value="2"/>
</dbReference>
<accession>A0AAV9EQQ1</accession>
<dbReference type="CDD" id="cd22152">
    <property type="entry name" value="F-box_AtAFR-like"/>
    <property type="match status" value="1"/>
</dbReference>
<dbReference type="AlphaFoldDB" id="A0AAV9EQQ1"/>
<dbReference type="GO" id="GO:0080037">
    <property type="term" value="P:negative regulation of cytokinin-activated signaling pathway"/>
    <property type="evidence" value="ECO:0007669"/>
    <property type="project" value="InterPro"/>
</dbReference>
<name>A0AAV9EQQ1_ACOCL</name>
<dbReference type="EMBL" id="JAUJYO010000006">
    <property type="protein sequence ID" value="KAK1315309.1"/>
    <property type="molecule type" value="Genomic_DNA"/>
</dbReference>
<evidence type="ECO:0000313" key="2">
    <source>
        <dbReference type="EMBL" id="KAK1315309.1"/>
    </source>
</evidence>
<gene>
    <name evidence="2" type="ORF">QJS10_CPA06g01595</name>
</gene>
<reference evidence="2" key="2">
    <citation type="submission" date="2023-06" db="EMBL/GenBank/DDBJ databases">
        <authorList>
            <person name="Ma L."/>
            <person name="Liu K.-W."/>
            <person name="Li Z."/>
            <person name="Hsiao Y.-Y."/>
            <person name="Qi Y."/>
            <person name="Fu T."/>
            <person name="Tang G."/>
            <person name="Zhang D."/>
            <person name="Sun W.-H."/>
            <person name="Liu D.-K."/>
            <person name="Li Y."/>
            <person name="Chen G.-Z."/>
            <person name="Liu X.-D."/>
            <person name="Liao X.-Y."/>
            <person name="Jiang Y.-T."/>
            <person name="Yu X."/>
            <person name="Hao Y."/>
            <person name="Huang J."/>
            <person name="Zhao X.-W."/>
            <person name="Ke S."/>
            <person name="Chen Y.-Y."/>
            <person name="Wu W.-L."/>
            <person name="Hsu J.-L."/>
            <person name="Lin Y.-F."/>
            <person name="Huang M.-D."/>
            <person name="Li C.-Y."/>
            <person name="Huang L."/>
            <person name="Wang Z.-W."/>
            <person name="Zhao X."/>
            <person name="Zhong W.-Y."/>
            <person name="Peng D.-H."/>
            <person name="Ahmad S."/>
            <person name="Lan S."/>
            <person name="Zhang J.-S."/>
            <person name="Tsai W.-C."/>
            <person name="Van De Peer Y."/>
            <person name="Liu Z.-J."/>
        </authorList>
    </citation>
    <scope>NUCLEOTIDE SEQUENCE</scope>
    <source>
        <strain evidence="2">CP</strain>
        <tissue evidence="2">Leaves</tissue>
    </source>
</reference>
<dbReference type="SMART" id="SM00256">
    <property type="entry name" value="FBOX"/>
    <property type="match status" value="1"/>
</dbReference>
<reference evidence="2" key="1">
    <citation type="journal article" date="2023" name="Nat. Commun.">
        <title>Diploid and tetraploid genomes of Acorus and the evolution of monocots.</title>
        <authorList>
            <person name="Ma L."/>
            <person name="Liu K.W."/>
            <person name="Li Z."/>
            <person name="Hsiao Y.Y."/>
            <person name="Qi Y."/>
            <person name="Fu T."/>
            <person name="Tang G.D."/>
            <person name="Zhang D."/>
            <person name="Sun W.H."/>
            <person name="Liu D.K."/>
            <person name="Li Y."/>
            <person name="Chen G.Z."/>
            <person name="Liu X.D."/>
            <person name="Liao X.Y."/>
            <person name="Jiang Y.T."/>
            <person name="Yu X."/>
            <person name="Hao Y."/>
            <person name="Huang J."/>
            <person name="Zhao X.W."/>
            <person name="Ke S."/>
            <person name="Chen Y.Y."/>
            <person name="Wu W.L."/>
            <person name="Hsu J.L."/>
            <person name="Lin Y.F."/>
            <person name="Huang M.D."/>
            <person name="Li C.Y."/>
            <person name="Huang L."/>
            <person name="Wang Z.W."/>
            <person name="Zhao X."/>
            <person name="Zhong W.Y."/>
            <person name="Peng D.H."/>
            <person name="Ahmad S."/>
            <person name="Lan S."/>
            <person name="Zhang J.S."/>
            <person name="Tsai W.C."/>
            <person name="Van de Peer Y."/>
            <person name="Liu Z.J."/>
        </authorList>
    </citation>
    <scope>NUCLEOTIDE SEQUENCE</scope>
    <source>
        <strain evidence="2">CP</strain>
    </source>
</reference>
<dbReference type="InterPro" id="IPR044595">
    <property type="entry name" value="KMD1-4"/>
</dbReference>
<dbReference type="SUPFAM" id="SSF81383">
    <property type="entry name" value="F-box domain"/>
    <property type="match status" value="1"/>
</dbReference>